<dbReference type="AlphaFoldDB" id="W2NER9"/>
<proteinExistence type="predicted"/>
<name>W2NER9_PHYNI</name>
<dbReference type="EMBL" id="KI692727">
    <property type="protein sequence ID" value="ETM47142.1"/>
    <property type="molecule type" value="Genomic_DNA"/>
</dbReference>
<evidence type="ECO:0000313" key="1">
    <source>
        <dbReference type="EMBL" id="ETM47142.1"/>
    </source>
</evidence>
<organism evidence="1">
    <name type="scientific">Phytophthora nicotianae</name>
    <name type="common">Potato buckeye rot agent</name>
    <name type="synonym">Phytophthora parasitica</name>
    <dbReference type="NCBI Taxonomy" id="4792"/>
    <lineage>
        <taxon>Eukaryota</taxon>
        <taxon>Sar</taxon>
        <taxon>Stramenopiles</taxon>
        <taxon>Oomycota</taxon>
        <taxon>Peronosporomycetes</taxon>
        <taxon>Peronosporales</taxon>
        <taxon>Peronosporaceae</taxon>
        <taxon>Phytophthora</taxon>
    </lineage>
</organism>
<dbReference type="VEuPathDB" id="FungiDB:PPTG_22863"/>
<sequence>MKILGDSLPQPRDLALTTAKTDCTDHDLCFGRLQIHARAQCTTKSDIFKAVGTKQ</sequence>
<dbReference type="Proteomes" id="UP000054532">
    <property type="component" value="Unassembled WGS sequence"/>
</dbReference>
<reference evidence="1" key="1">
    <citation type="submission" date="2013-11" db="EMBL/GenBank/DDBJ databases">
        <title>The Genome Sequence of Phytophthora parasitica IAC_01/95.</title>
        <authorList>
            <consortium name="The Broad Institute Genomics Platform"/>
            <person name="Russ C."/>
            <person name="Tyler B."/>
            <person name="Panabieres F."/>
            <person name="Shan W."/>
            <person name="Tripathy S."/>
            <person name="Grunwald N."/>
            <person name="Machado M."/>
            <person name="Johnson C.S."/>
            <person name="Arredondo F."/>
            <person name="Hong C."/>
            <person name="Coffey M."/>
            <person name="Young S.K."/>
            <person name="Zeng Q."/>
            <person name="Gargeya S."/>
            <person name="Fitzgerald M."/>
            <person name="Abouelleil A."/>
            <person name="Alvarado L."/>
            <person name="Chapman S.B."/>
            <person name="Gainer-Dewar J."/>
            <person name="Goldberg J."/>
            <person name="Griggs A."/>
            <person name="Gujja S."/>
            <person name="Hansen M."/>
            <person name="Howarth C."/>
            <person name="Imamovic A."/>
            <person name="Ireland A."/>
            <person name="Larimer J."/>
            <person name="McCowan C."/>
            <person name="Murphy C."/>
            <person name="Pearson M."/>
            <person name="Poon T.W."/>
            <person name="Priest M."/>
            <person name="Roberts A."/>
            <person name="Saif S."/>
            <person name="Shea T."/>
            <person name="Sykes S."/>
            <person name="Wortman J."/>
            <person name="Nusbaum C."/>
            <person name="Birren B."/>
        </authorList>
    </citation>
    <scope>NUCLEOTIDE SEQUENCE [LARGE SCALE GENOMIC DNA]</scope>
    <source>
        <strain evidence="1">IAC_01/95</strain>
    </source>
</reference>
<accession>W2NER9</accession>
<gene>
    <name evidence="1" type="ORF">L914_08099</name>
</gene>
<protein>
    <submittedName>
        <fullName evidence="1">Uncharacterized protein</fullName>
    </submittedName>
</protein>